<dbReference type="KEGG" id="caa:Caka_1011"/>
<reference evidence="3 4" key="1">
    <citation type="journal article" date="2010" name="Stand. Genomic Sci.">
        <title>Complete genome sequence of Coraliomargarita akajimensis type strain (04OKA010-24).</title>
        <authorList>
            <person name="Mavromatis K."/>
            <person name="Abt B."/>
            <person name="Brambilla E."/>
            <person name="Lapidus A."/>
            <person name="Copeland A."/>
            <person name="Deshpande S."/>
            <person name="Nolan M."/>
            <person name="Lucas S."/>
            <person name="Tice H."/>
            <person name="Cheng J.F."/>
            <person name="Han C."/>
            <person name="Detter J.C."/>
            <person name="Woyke T."/>
            <person name="Goodwin L."/>
            <person name="Pitluck S."/>
            <person name="Held B."/>
            <person name="Brettin T."/>
            <person name="Tapia R."/>
            <person name="Ivanova N."/>
            <person name="Mikhailova N."/>
            <person name="Pati A."/>
            <person name="Liolios K."/>
            <person name="Chen A."/>
            <person name="Palaniappan K."/>
            <person name="Land M."/>
            <person name="Hauser L."/>
            <person name="Chang Y.J."/>
            <person name="Jeffries C.D."/>
            <person name="Rohde M."/>
            <person name="Goker M."/>
            <person name="Bristow J."/>
            <person name="Eisen J.A."/>
            <person name="Markowitz V."/>
            <person name="Hugenholtz P."/>
            <person name="Klenk H.P."/>
            <person name="Kyrpides N.C."/>
        </authorList>
    </citation>
    <scope>NUCLEOTIDE SEQUENCE [LARGE SCALE GENOMIC DNA]</scope>
    <source>
        <strain evidence="4">DSM 45221 / IAM 15411 / JCM 23193 / KCTC 12865</strain>
    </source>
</reference>
<keyword evidence="4" id="KW-1185">Reference proteome</keyword>
<evidence type="ECO:0000259" key="2">
    <source>
        <dbReference type="Pfam" id="PF06863"/>
    </source>
</evidence>
<name>D5ER40_CORAD</name>
<dbReference type="eggNOG" id="COG5361">
    <property type="taxonomic scope" value="Bacteria"/>
</dbReference>
<dbReference type="STRING" id="583355.Caka_1011"/>
<sequence>MHHTTPSVSPLKPDTSTKETTQHRNAHSSTAKRIVSVTTLSLPLLFAACKVSSDVAYAHARNAAGEILVDESNFTIAETDRYFVDHVKDHAVNTFRHSRKMSSVENQFVVRENRDVMYSHAVVDISEGATLINPEWDVFSVIQVIDENQYTIASIYPGEQQTFTPADVALGQHLFLNMRTGVRSLDDEGYAEAHKHQDSVIIDAKAATHYEAKGFETKSLDETRTRLKARMAEANKPEFYFGTRDEVDPTQFLIASAVGIFGLPIKDAAYLNTIQPSGKAKEGAPSKITLPVPPLNFDRGGFFSVTTYDSKGWIVKENFALNNNTAQANGDGSITFHFNAPGKPNNIDVVKDWAILIRLYAPQSKEAIMQYMQDAEQNITIELLEE</sequence>
<proteinExistence type="predicted"/>
<evidence type="ECO:0000313" key="3">
    <source>
        <dbReference type="EMBL" id="ADE54033.1"/>
    </source>
</evidence>
<dbReference type="RefSeq" id="WP_013042755.1">
    <property type="nucleotide sequence ID" value="NC_014008.1"/>
</dbReference>
<dbReference type="PANTHER" id="PTHR36509:SF2">
    <property type="entry name" value="BLL3101 PROTEIN"/>
    <property type="match status" value="1"/>
</dbReference>
<dbReference type="PANTHER" id="PTHR36509">
    <property type="entry name" value="BLL3101 PROTEIN"/>
    <property type="match status" value="1"/>
</dbReference>
<dbReference type="EMBL" id="CP001998">
    <property type="protein sequence ID" value="ADE54033.1"/>
    <property type="molecule type" value="Genomic_DNA"/>
</dbReference>
<dbReference type="Pfam" id="PF06863">
    <property type="entry name" value="DUF1254"/>
    <property type="match status" value="1"/>
</dbReference>
<feature type="domain" description="DUF1254" evidence="2">
    <location>
        <begin position="92"/>
        <end position="157"/>
    </location>
</feature>
<dbReference type="OrthoDB" id="547269at2"/>
<evidence type="ECO:0000256" key="1">
    <source>
        <dbReference type="SAM" id="MobiDB-lite"/>
    </source>
</evidence>
<accession>D5ER40</accession>
<gene>
    <name evidence="3" type="ordered locus">Caka_1011</name>
</gene>
<feature type="region of interest" description="Disordered" evidence="1">
    <location>
        <begin position="1"/>
        <end position="30"/>
    </location>
</feature>
<dbReference type="Proteomes" id="UP000000925">
    <property type="component" value="Chromosome"/>
</dbReference>
<dbReference type="InterPro" id="IPR010679">
    <property type="entry name" value="DUF1254"/>
</dbReference>
<dbReference type="Gene3D" id="2.60.120.1600">
    <property type="match status" value="1"/>
</dbReference>
<dbReference type="HOGENOM" id="CLU_057994_1_0_0"/>
<dbReference type="AlphaFoldDB" id="D5ER40"/>
<dbReference type="SUPFAM" id="SSF160935">
    <property type="entry name" value="VPA0735-like"/>
    <property type="match status" value="1"/>
</dbReference>
<evidence type="ECO:0000313" key="4">
    <source>
        <dbReference type="Proteomes" id="UP000000925"/>
    </source>
</evidence>
<organism evidence="3 4">
    <name type="scientific">Coraliomargarita akajimensis (strain DSM 45221 / IAM 15411 / JCM 23193 / KCTC 12865 / 04OKA010-24)</name>
    <dbReference type="NCBI Taxonomy" id="583355"/>
    <lineage>
        <taxon>Bacteria</taxon>
        <taxon>Pseudomonadati</taxon>
        <taxon>Verrucomicrobiota</taxon>
        <taxon>Opitutia</taxon>
        <taxon>Puniceicoccales</taxon>
        <taxon>Coraliomargaritaceae</taxon>
        <taxon>Coraliomargarita</taxon>
    </lineage>
</organism>
<protein>
    <recommendedName>
        <fullName evidence="2">DUF1254 domain-containing protein</fullName>
    </recommendedName>
</protein>